<name>A0A0F9ARJ0_9ZZZZ</name>
<organism evidence="1">
    <name type="scientific">marine sediment metagenome</name>
    <dbReference type="NCBI Taxonomy" id="412755"/>
    <lineage>
        <taxon>unclassified sequences</taxon>
        <taxon>metagenomes</taxon>
        <taxon>ecological metagenomes</taxon>
    </lineage>
</organism>
<reference evidence="1" key="1">
    <citation type="journal article" date="2015" name="Nature">
        <title>Complex archaea that bridge the gap between prokaryotes and eukaryotes.</title>
        <authorList>
            <person name="Spang A."/>
            <person name="Saw J.H."/>
            <person name="Jorgensen S.L."/>
            <person name="Zaremba-Niedzwiedzka K."/>
            <person name="Martijn J."/>
            <person name="Lind A.E."/>
            <person name="van Eijk R."/>
            <person name="Schleper C."/>
            <person name="Guy L."/>
            <person name="Ettema T.J."/>
        </authorList>
    </citation>
    <scope>NUCLEOTIDE SEQUENCE</scope>
</reference>
<evidence type="ECO:0000313" key="1">
    <source>
        <dbReference type="EMBL" id="KKK74811.1"/>
    </source>
</evidence>
<gene>
    <name evidence="1" type="ORF">LCGC14_2880030</name>
</gene>
<accession>A0A0F9ARJ0</accession>
<dbReference type="AlphaFoldDB" id="A0A0F9ARJ0"/>
<sequence>MAVNESLDALDVVAASNTPAGTDRVGTDLDNHLRDIKKNIRTESEHSQAILNPTGFEGQLHADKSRSASGIITLRIHDGDAWVDLLEVKTADNKISVLNLADSSIPGLALRASEFSASAIAPAALNLGALSASEIPSIALNLTPLAVTRGGIAQESSASASAYINALLGTLKDLSRASEVGDADIAISSEATGDILVHGGAGGDWNRKAIGSASEMLHVVGGTWGLRSPPQAGADLQEFTGSGTYTKPAGAVGVLVGAGHQRLNRYALVGTHRLAEGCFQDR</sequence>
<dbReference type="EMBL" id="LAZR01056141">
    <property type="protein sequence ID" value="KKK74811.1"/>
    <property type="molecule type" value="Genomic_DNA"/>
</dbReference>
<comment type="caution">
    <text evidence="1">The sequence shown here is derived from an EMBL/GenBank/DDBJ whole genome shotgun (WGS) entry which is preliminary data.</text>
</comment>
<feature type="non-terminal residue" evidence="1">
    <location>
        <position position="282"/>
    </location>
</feature>
<proteinExistence type="predicted"/>
<protein>
    <submittedName>
        <fullName evidence="1">Uncharacterized protein</fullName>
    </submittedName>
</protein>